<keyword evidence="1" id="KW-0560">Oxidoreductase</keyword>
<dbReference type="PANTHER" id="PTHR43818">
    <property type="entry name" value="BCDNA.GH03377"/>
    <property type="match status" value="1"/>
</dbReference>
<evidence type="ECO:0000259" key="4">
    <source>
        <dbReference type="Pfam" id="PF22725"/>
    </source>
</evidence>
<dbReference type="InterPro" id="IPR050463">
    <property type="entry name" value="Gfo/Idh/MocA_oxidrdct_glycsds"/>
</dbReference>
<keyword evidence="6" id="KW-1185">Reference proteome</keyword>
<evidence type="ECO:0000259" key="3">
    <source>
        <dbReference type="Pfam" id="PF01408"/>
    </source>
</evidence>
<dbReference type="SUPFAM" id="SSF55347">
    <property type="entry name" value="Glyceraldehyde-3-phosphate dehydrogenase-like, C-terminal domain"/>
    <property type="match status" value="1"/>
</dbReference>
<evidence type="ECO:0000313" key="6">
    <source>
        <dbReference type="Proteomes" id="UP000278886"/>
    </source>
</evidence>
<dbReference type="KEGG" id="lyd:D7I47_02950"/>
<dbReference type="GO" id="GO:0016491">
    <property type="term" value="F:oxidoreductase activity"/>
    <property type="evidence" value="ECO:0007669"/>
    <property type="project" value="UniProtKB-KW"/>
</dbReference>
<dbReference type="Pfam" id="PF01408">
    <property type="entry name" value="GFO_IDH_MocA"/>
    <property type="match status" value="1"/>
</dbReference>
<proteinExistence type="predicted"/>
<dbReference type="InterPro" id="IPR000683">
    <property type="entry name" value="Gfo/Idh/MocA-like_OxRdtase_N"/>
</dbReference>
<evidence type="ECO:0000256" key="2">
    <source>
        <dbReference type="ARBA" id="ARBA00023027"/>
    </source>
</evidence>
<gene>
    <name evidence="5" type="ORF">D7I47_02950</name>
</gene>
<dbReference type="AlphaFoldDB" id="A0A387B1B8"/>
<dbReference type="SUPFAM" id="SSF51735">
    <property type="entry name" value="NAD(P)-binding Rossmann-fold domains"/>
    <property type="match status" value="1"/>
</dbReference>
<feature type="domain" description="GFO/IDH/MocA-like oxidoreductase" evidence="4">
    <location>
        <begin position="146"/>
        <end position="291"/>
    </location>
</feature>
<dbReference type="EMBL" id="CP032630">
    <property type="protein sequence ID" value="AYF97312.1"/>
    <property type="molecule type" value="Genomic_DNA"/>
</dbReference>
<dbReference type="RefSeq" id="WP_120761663.1">
    <property type="nucleotide sequence ID" value="NZ_CP032630.1"/>
</dbReference>
<dbReference type="Gene3D" id="3.40.50.720">
    <property type="entry name" value="NAD(P)-binding Rossmann-like Domain"/>
    <property type="match status" value="1"/>
</dbReference>
<dbReference type="InterPro" id="IPR055170">
    <property type="entry name" value="GFO_IDH_MocA-like_dom"/>
</dbReference>
<dbReference type="GO" id="GO:0000166">
    <property type="term" value="F:nucleotide binding"/>
    <property type="evidence" value="ECO:0007669"/>
    <property type="project" value="InterPro"/>
</dbReference>
<dbReference type="Pfam" id="PF22725">
    <property type="entry name" value="GFO_IDH_MocA_C3"/>
    <property type="match status" value="1"/>
</dbReference>
<sequence>MPAPDGSLGVAAIGYAFMGKAHSGAWRNVGAYFDVPPVHRRLLVGRDAEAVGRAAARYGWDETATDWRSVLERDDVDIVDILTPGHLHAEIAIAALEAGKHVVVEKPLANTLAEAEAMAAAAAAAEARGQHAIVNFNYRRVPAIALAKELIDEGRIGAIRHVRASYLQDWLADPSSPMSWRLRKEQAGSGALGDLGAHIVDLVLHLTGDRIESLNGGMRTFVTRRPAGESGDGALGGSGGGGPLEEVTVDDAAWASAHLWGGGVAQLEVSRFAGGRKNGLRLELYGEHGSIAFDLERLNELEYFDARGDAGRQGFTRILVTESGHPWVNAWWPDGHIIGWEHSFTHQFAQLLGDIRDGRPSTPSFAEGLAVQRVLDAIERSAAHDGAATAP</sequence>
<dbReference type="PANTHER" id="PTHR43818:SF11">
    <property type="entry name" value="BCDNA.GH03377"/>
    <property type="match status" value="1"/>
</dbReference>
<evidence type="ECO:0000313" key="5">
    <source>
        <dbReference type="EMBL" id="AYF97312.1"/>
    </source>
</evidence>
<dbReference type="InterPro" id="IPR036291">
    <property type="entry name" value="NAD(P)-bd_dom_sf"/>
</dbReference>
<reference evidence="6" key="1">
    <citation type="submission" date="2018-09" db="EMBL/GenBank/DDBJ databases">
        <title>Genome sequencing of strain 2DFWR-13.</title>
        <authorList>
            <person name="Heo J."/>
            <person name="Kim S.-J."/>
            <person name="Kwon S.-W."/>
        </authorList>
    </citation>
    <scope>NUCLEOTIDE SEQUENCE [LARGE SCALE GENOMIC DNA]</scope>
    <source>
        <strain evidence="6">2DFWR-13</strain>
    </source>
</reference>
<name>A0A387B1B8_9MICO</name>
<dbReference type="Proteomes" id="UP000278886">
    <property type="component" value="Chromosome"/>
</dbReference>
<accession>A0A387B1B8</accession>
<keyword evidence="2" id="KW-0520">NAD</keyword>
<dbReference type="OrthoDB" id="9792085at2"/>
<feature type="domain" description="Gfo/Idh/MocA-like oxidoreductase N-terminal" evidence="3">
    <location>
        <begin position="9"/>
        <end position="127"/>
    </location>
</feature>
<evidence type="ECO:0000256" key="1">
    <source>
        <dbReference type="ARBA" id="ARBA00023002"/>
    </source>
</evidence>
<protein>
    <submittedName>
        <fullName evidence="5">Gfo/Idh/MocA family oxidoreductase</fullName>
    </submittedName>
</protein>
<dbReference type="Gene3D" id="3.30.360.10">
    <property type="entry name" value="Dihydrodipicolinate Reductase, domain 2"/>
    <property type="match status" value="1"/>
</dbReference>
<organism evidence="5 6">
    <name type="scientific">Protaetiibacter intestinalis</name>
    <dbReference type="NCBI Taxonomy" id="2419774"/>
    <lineage>
        <taxon>Bacteria</taxon>
        <taxon>Bacillati</taxon>
        <taxon>Actinomycetota</taxon>
        <taxon>Actinomycetes</taxon>
        <taxon>Micrococcales</taxon>
        <taxon>Microbacteriaceae</taxon>
        <taxon>Protaetiibacter</taxon>
    </lineage>
</organism>